<dbReference type="AlphaFoldDB" id="A0AAX4JDU0"/>
<evidence type="ECO:0000313" key="3">
    <source>
        <dbReference type="EMBL" id="WUR04136.1"/>
    </source>
</evidence>
<dbReference type="RefSeq" id="XP_065330281.1">
    <property type="nucleotide sequence ID" value="XM_065474209.1"/>
</dbReference>
<dbReference type="PROSITE" id="PS50157">
    <property type="entry name" value="ZINC_FINGER_C2H2_2"/>
    <property type="match status" value="1"/>
</dbReference>
<feature type="domain" description="C2H2-type" evidence="2">
    <location>
        <begin position="249"/>
        <end position="277"/>
    </location>
</feature>
<reference evidence="3" key="1">
    <citation type="journal article" date="2024" name="BMC Genomics">
        <title>Functional annotation of a divergent genome using sequence and structure-based similarity.</title>
        <authorList>
            <person name="Svedberg D."/>
            <person name="Winiger R.R."/>
            <person name="Berg A."/>
            <person name="Sharma H."/>
            <person name="Tellgren-Roth C."/>
            <person name="Debrunner-Vossbrinck B.A."/>
            <person name="Vossbrinck C.R."/>
            <person name="Barandun J."/>
        </authorList>
    </citation>
    <scope>NUCLEOTIDE SEQUENCE</scope>
    <source>
        <strain evidence="3">Illinois isolate</strain>
    </source>
</reference>
<keyword evidence="1" id="KW-0863">Zinc-finger</keyword>
<dbReference type="GeneID" id="90541958"/>
<dbReference type="Gene3D" id="3.30.160.60">
    <property type="entry name" value="Classic Zinc Finger"/>
    <property type="match status" value="1"/>
</dbReference>
<keyword evidence="1" id="KW-0862">Zinc</keyword>
<keyword evidence="4" id="KW-1185">Reference proteome</keyword>
<evidence type="ECO:0000256" key="1">
    <source>
        <dbReference type="PROSITE-ProRule" id="PRU00042"/>
    </source>
</evidence>
<sequence>MKRNLNHENIDIFFLLNENKILTKSELQKLLPMENYAEYIKGFYRRRFIDLFNRNYDFPWFSQKYLLNKNVLKTWNFDFKNSYFLINDLDLEEDPSKLASIVGYVSHYPVYNNGFKLDIILELNEVRDIVDEIQSLFYNSRASVTLIKKDDLTVKERENEDQDILSLVSAFYKVEVNKNNLRDVFLYCANCNTQYYSDVEMIIKCGKSCSQDSRRKELLKNYTDFSYMKNIHVDFILKSNIIKYEENVYKCAYCEKKFESEEFIKIHYNKKHSDEIELREKKYEEFKNFVDNIDLRLINLAEGSLEGKPWFAKIGEDNKIVYDMNHVFSGEIILNEK</sequence>
<dbReference type="Proteomes" id="UP001334084">
    <property type="component" value="Chromosome 7"/>
</dbReference>
<evidence type="ECO:0000259" key="2">
    <source>
        <dbReference type="PROSITE" id="PS50157"/>
    </source>
</evidence>
<proteinExistence type="predicted"/>
<name>A0AAX4JDU0_9MICR</name>
<organism evidence="3 4">
    <name type="scientific">Vairimorpha necatrix</name>
    <dbReference type="NCBI Taxonomy" id="6039"/>
    <lineage>
        <taxon>Eukaryota</taxon>
        <taxon>Fungi</taxon>
        <taxon>Fungi incertae sedis</taxon>
        <taxon>Microsporidia</taxon>
        <taxon>Nosematidae</taxon>
        <taxon>Vairimorpha</taxon>
    </lineage>
</organism>
<accession>A0AAX4JDU0</accession>
<dbReference type="KEGG" id="vnx:VNE69_07202"/>
<protein>
    <submittedName>
        <fullName evidence="3">Zinc finger C2H2 domain-containing protein</fullName>
    </submittedName>
</protein>
<dbReference type="PROSITE" id="PS00028">
    <property type="entry name" value="ZINC_FINGER_C2H2_1"/>
    <property type="match status" value="1"/>
</dbReference>
<dbReference type="EMBL" id="CP142732">
    <property type="protein sequence ID" value="WUR04136.1"/>
    <property type="molecule type" value="Genomic_DNA"/>
</dbReference>
<evidence type="ECO:0000313" key="4">
    <source>
        <dbReference type="Proteomes" id="UP001334084"/>
    </source>
</evidence>
<keyword evidence="1" id="KW-0479">Metal-binding</keyword>
<dbReference type="InterPro" id="IPR013087">
    <property type="entry name" value="Znf_C2H2_type"/>
</dbReference>
<dbReference type="GO" id="GO:0008270">
    <property type="term" value="F:zinc ion binding"/>
    <property type="evidence" value="ECO:0007669"/>
    <property type="project" value="UniProtKB-KW"/>
</dbReference>
<gene>
    <name evidence="3" type="ORF">VNE69_07202</name>
</gene>